<sequence length="592" mass="63985">MFLKYLPFPSAHKTSSPPTEALILPLVLAAPMLVAFNTQPSTTLVNQLLATAGWGAVCMLKGAAPAPALSVRPSAALLSALAVLMAAVLLSWSQNLPAGLAFQTLGSLGIAACLVALASQPVLTAPPSGDRRTFTDAVLVTAVLSAVLACIQIFAPNWVDGTFIARSDMPGRAVANLRQPNHLASLLLWGLVAWVPMSHTGRWFGNRMYGGVCAALGVLLVLGVVLTGSRTGALGVVALAGWGWLDRRLASKTRVSLLLAPLVYLACWGLMLYWAHQTGQLFGGEARVSDGGAEVLTSTRYGMWENALMLIQANPWQGVGFGKFGMAWTLTPFTNRSGELFDHAHNLPLHLAVELGLPAAILVMALLSWALWQAARRSWLVAGEDGVATRAVFVMLPIIGLHSLLEYPLWYNYFLFPTAWAWGLSLRQPLDVAQSAPEQARPRTGVVALGLAMVAGSLWLQWDYRNVVALYLPNDSKLTQPQRITLGQASLVFSHFADYAAVTTTGQSSQAIAPFKTAALVVLDPPLMEAWAKALNATGQTDQARYLAERLREFHSPYSKEFFAPCEVTTMAQKPFQCEPSHQTHPWKEFLR</sequence>
<evidence type="ECO:0000256" key="3">
    <source>
        <dbReference type="ARBA" id="ARBA00022989"/>
    </source>
</evidence>
<feature type="domain" description="Protein glycosylation ligase" evidence="8">
    <location>
        <begin position="173"/>
        <end position="193"/>
    </location>
</feature>
<keyword evidence="4 5" id="KW-0472">Membrane</keyword>
<feature type="transmembrane region" description="Helical" evidence="5">
    <location>
        <begin position="208"/>
        <end position="226"/>
    </location>
</feature>
<evidence type="ECO:0000259" key="7">
    <source>
        <dbReference type="Pfam" id="PF11846"/>
    </source>
</evidence>
<proteinExistence type="predicted"/>
<feature type="transmembrane region" description="Helical" evidence="5">
    <location>
        <begin position="75"/>
        <end position="93"/>
    </location>
</feature>
<keyword evidence="2 5" id="KW-0812">Transmembrane</keyword>
<evidence type="ECO:0008006" key="11">
    <source>
        <dbReference type="Google" id="ProtNLM"/>
    </source>
</evidence>
<evidence type="ECO:0000313" key="9">
    <source>
        <dbReference type="EMBL" id="BCO29263.1"/>
    </source>
</evidence>
<feature type="domain" description="O-antigen ligase-related" evidence="6">
    <location>
        <begin position="217"/>
        <end position="363"/>
    </location>
</feature>
<feature type="transmembrane region" description="Helical" evidence="5">
    <location>
        <begin position="179"/>
        <end position="196"/>
    </location>
</feature>
<dbReference type="PANTHER" id="PTHR37422">
    <property type="entry name" value="TEICHURONIC ACID BIOSYNTHESIS PROTEIN TUAE"/>
    <property type="match status" value="1"/>
</dbReference>
<dbReference type="Pfam" id="PF04932">
    <property type="entry name" value="Wzy_C"/>
    <property type="match status" value="1"/>
</dbReference>
<dbReference type="InterPro" id="IPR031726">
    <property type="entry name" value="PglL_A"/>
</dbReference>
<dbReference type="InterPro" id="IPR007016">
    <property type="entry name" value="O-antigen_ligase-rel_domated"/>
</dbReference>
<evidence type="ECO:0000256" key="2">
    <source>
        <dbReference type="ARBA" id="ARBA00022692"/>
    </source>
</evidence>
<keyword evidence="3 5" id="KW-1133">Transmembrane helix</keyword>
<comment type="subcellular location">
    <subcellularLocation>
        <location evidence="1">Membrane</location>
        <topology evidence="1">Multi-pass membrane protein</topology>
    </subcellularLocation>
</comment>
<organism evidence="9 10">
    <name type="scientific">Rhodoferax lithotrophicus</name>
    <dbReference type="NCBI Taxonomy" id="2798804"/>
    <lineage>
        <taxon>Bacteria</taxon>
        <taxon>Pseudomonadati</taxon>
        <taxon>Pseudomonadota</taxon>
        <taxon>Betaproteobacteria</taxon>
        <taxon>Burkholderiales</taxon>
        <taxon>Comamonadaceae</taxon>
        <taxon>Rhodoferax</taxon>
    </lineage>
</organism>
<feature type="domain" description="Virulence factor membrane-bound polymerase C-terminal" evidence="7">
    <location>
        <begin position="393"/>
        <end position="556"/>
    </location>
</feature>
<evidence type="ECO:0000259" key="6">
    <source>
        <dbReference type="Pfam" id="PF04932"/>
    </source>
</evidence>
<name>A0ABM7MSC5_9BURK</name>
<dbReference type="InterPro" id="IPR051533">
    <property type="entry name" value="WaaL-like"/>
</dbReference>
<feature type="transmembrane region" description="Helical" evidence="5">
    <location>
        <begin position="137"/>
        <end position="159"/>
    </location>
</feature>
<feature type="transmembrane region" description="Helical" evidence="5">
    <location>
        <begin position="21"/>
        <end position="38"/>
    </location>
</feature>
<feature type="transmembrane region" description="Helical" evidence="5">
    <location>
        <begin position="387"/>
        <end position="404"/>
    </location>
</feature>
<evidence type="ECO:0000313" key="10">
    <source>
        <dbReference type="Proteomes" id="UP000824366"/>
    </source>
</evidence>
<gene>
    <name evidence="9" type="ORF">MIZ03_4178</name>
</gene>
<evidence type="ECO:0000256" key="1">
    <source>
        <dbReference type="ARBA" id="ARBA00004141"/>
    </source>
</evidence>
<feature type="transmembrane region" description="Helical" evidence="5">
    <location>
        <begin position="257"/>
        <end position="275"/>
    </location>
</feature>
<dbReference type="Proteomes" id="UP000824366">
    <property type="component" value="Chromosome"/>
</dbReference>
<evidence type="ECO:0000256" key="5">
    <source>
        <dbReference type="SAM" id="Phobius"/>
    </source>
</evidence>
<feature type="transmembrane region" description="Helical" evidence="5">
    <location>
        <begin position="44"/>
        <end position="63"/>
    </location>
</feature>
<feature type="transmembrane region" description="Helical" evidence="5">
    <location>
        <begin position="355"/>
        <end position="375"/>
    </location>
</feature>
<reference evidence="9 10" key="1">
    <citation type="journal article" date="2021" name="Microbiol. Spectr.">
        <title>A Single Bacterium Capable of Oxidation and Reduction of Iron at Circumneutral pH.</title>
        <authorList>
            <person name="Kato S."/>
            <person name="Ohkuma M."/>
        </authorList>
    </citation>
    <scope>NUCLEOTIDE SEQUENCE [LARGE SCALE GENOMIC DNA]</scope>
    <source>
        <strain evidence="9 10">MIZ03</strain>
    </source>
</reference>
<dbReference type="Pfam" id="PF15864">
    <property type="entry name" value="PglL_A"/>
    <property type="match status" value="1"/>
</dbReference>
<dbReference type="Pfam" id="PF11846">
    <property type="entry name" value="Wzy_C_2"/>
    <property type="match status" value="1"/>
</dbReference>
<evidence type="ECO:0000259" key="8">
    <source>
        <dbReference type="Pfam" id="PF15864"/>
    </source>
</evidence>
<keyword evidence="10" id="KW-1185">Reference proteome</keyword>
<dbReference type="EMBL" id="AP024238">
    <property type="protein sequence ID" value="BCO29263.1"/>
    <property type="molecule type" value="Genomic_DNA"/>
</dbReference>
<accession>A0ABM7MSC5</accession>
<dbReference type="InterPro" id="IPR021797">
    <property type="entry name" value="Wzy_C_2"/>
</dbReference>
<feature type="transmembrane region" description="Helical" evidence="5">
    <location>
        <begin position="105"/>
        <end position="125"/>
    </location>
</feature>
<dbReference type="PANTHER" id="PTHR37422:SF21">
    <property type="entry name" value="EXOQ-LIKE PROTEIN"/>
    <property type="match status" value="1"/>
</dbReference>
<evidence type="ECO:0000256" key="4">
    <source>
        <dbReference type="ARBA" id="ARBA00023136"/>
    </source>
</evidence>
<protein>
    <recommendedName>
        <fullName evidence="11">O-antigen polymerase</fullName>
    </recommendedName>
</protein>